<evidence type="ECO:0000256" key="14">
    <source>
        <dbReference type="RuleBase" id="RU003848"/>
    </source>
</evidence>
<keyword evidence="2 13" id="KW-0813">Transport</keyword>
<evidence type="ECO:0000256" key="15">
    <source>
        <dbReference type="SAM" id="Coils"/>
    </source>
</evidence>
<dbReference type="GO" id="GO:0046933">
    <property type="term" value="F:proton-transporting ATP synthase activity, rotational mechanism"/>
    <property type="evidence" value="ECO:0007669"/>
    <property type="project" value="UniProtKB-UniRule"/>
</dbReference>
<dbReference type="PANTHER" id="PTHR33445">
    <property type="entry name" value="ATP SYNTHASE SUBUNIT B', CHLOROPLASTIC"/>
    <property type="match status" value="1"/>
</dbReference>
<evidence type="ECO:0000256" key="1">
    <source>
        <dbReference type="ARBA" id="ARBA00005513"/>
    </source>
</evidence>
<keyword evidence="9 13" id="KW-0472">Membrane</keyword>
<reference evidence="16 17" key="1">
    <citation type="submission" date="2018-12" db="EMBL/GenBank/DDBJ databases">
        <title>Genome sequence from the cellulolytic species, Caldicellulosiruptor changbaiensis.</title>
        <authorList>
            <person name="Blumer-Schuette S.E."/>
            <person name="Mendoza C."/>
        </authorList>
    </citation>
    <scope>NUCLEOTIDE SEQUENCE [LARGE SCALE GENOMIC DNA]</scope>
    <source>
        <strain evidence="16 17">CBS-Z</strain>
    </source>
</reference>
<dbReference type="Gene3D" id="6.10.250.1580">
    <property type="match status" value="1"/>
</dbReference>
<dbReference type="InterPro" id="IPR050059">
    <property type="entry name" value="ATP_synthase_B_chain"/>
</dbReference>
<evidence type="ECO:0000256" key="8">
    <source>
        <dbReference type="ARBA" id="ARBA00023065"/>
    </source>
</evidence>
<dbReference type="GO" id="GO:0012505">
    <property type="term" value="C:endomembrane system"/>
    <property type="evidence" value="ECO:0007669"/>
    <property type="project" value="UniProtKB-SubCell"/>
</dbReference>
<evidence type="ECO:0000256" key="7">
    <source>
        <dbReference type="ARBA" id="ARBA00022989"/>
    </source>
</evidence>
<dbReference type="InterPro" id="IPR002146">
    <property type="entry name" value="ATP_synth_b/b'su_bac/chlpt"/>
</dbReference>
<dbReference type="EMBL" id="CP034791">
    <property type="protein sequence ID" value="AZT90281.1"/>
    <property type="molecule type" value="Genomic_DNA"/>
</dbReference>
<dbReference type="CDD" id="cd06503">
    <property type="entry name" value="ATP-synt_Fo_b"/>
    <property type="match status" value="1"/>
</dbReference>
<evidence type="ECO:0000313" key="17">
    <source>
        <dbReference type="Proteomes" id="UP000282930"/>
    </source>
</evidence>
<dbReference type="Pfam" id="PF00430">
    <property type="entry name" value="ATP-synt_B"/>
    <property type="match status" value="1"/>
</dbReference>
<comment type="function">
    <text evidence="11 13">F(1)F(0) ATP synthase produces ATP from ADP in the presence of a proton or sodium gradient. F-type ATPases consist of two structural domains, F(1) containing the extramembraneous catalytic core and F(0) containing the membrane proton channel, linked together by a central stalk and a peripheral stalk. During catalysis, ATP synthesis in the catalytic domain of F(1) is coupled via a rotary mechanism of the central stalk subunits to proton translocation.</text>
</comment>
<dbReference type="GO" id="GO:0045259">
    <property type="term" value="C:proton-transporting ATP synthase complex"/>
    <property type="evidence" value="ECO:0007669"/>
    <property type="project" value="UniProtKB-KW"/>
</dbReference>
<dbReference type="InterPro" id="IPR005864">
    <property type="entry name" value="ATP_synth_F0_bsu_bac"/>
</dbReference>
<keyword evidence="16" id="KW-0378">Hydrolase</keyword>
<dbReference type="NCBIfam" id="TIGR01144">
    <property type="entry name" value="ATP_synt_b"/>
    <property type="match status" value="1"/>
</dbReference>
<name>A0A3T0D5C5_9FIRM</name>
<dbReference type="Proteomes" id="UP000282930">
    <property type="component" value="Chromosome"/>
</dbReference>
<proteinExistence type="inferred from homology"/>
<evidence type="ECO:0000256" key="3">
    <source>
        <dbReference type="ARBA" id="ARBA00022475"/>
    </source>
</evidence>
<evidence type="ECO:0000256" key="6">
    <source>
        <dbReference type="ARBA" id="ARBA00022781"/>
    </source>
</evidence>
<evidence type="ECO:0000256" key="9">
    <source>
        <dbReference type="ARBA" id="ARBA00023136"/>
    </source>
</evidence>
<dbReference type="RefSeq" id="WP_127351764.1">
    <property type="nucleotide sequence ID" value="NZ_CP034791.1"/>
</dbReference>
<protein>
    <recommendedName>
        <fullName evidence="13">ATP synthase subunit b</fullName>
    </recommendedName>
    <alternativeName>
        <fullName evidence="13">ATP synthase F(0) sector subunit b</fullName>
    </alternativeName>
    <alternativeName>
        <fullName evidence="13">ATPase subunit I</fullName>
    </alternativeName>
    <alternativeName>
        <fullName evidence="13">F-type ATPase subunit b</fullName>
        <shortName evidence="13">F-ATPase subunit b</shortName>
    </alternativeName>
</protein>
<comment type="function">
    <text evidence="13">Component of the F(0) channel, it forms part of the peripheral stalk, linking F(1) to F(0).</text>
</comment>
<dbReference type="GO" id="GO:0016787">
    <property type="term" value="F:hydrolase activity"/>
    <property type="evidence" value="ECO:0007669"/>
    <property type="project" value="UniProtKB-KW"/>
</dbReference>
<dbReference type="PANTHER" id="PTHR33445:SF1">
    <property type="entry name" value="ATP SYNTHASE SUBUNIT B"/>
    <property type="match status" value="1"/>
</dbReference>
<dbReference type="HAMAP" id="MF_01398">
    <property type="entry name" value="ATP_synth_b_bprime"/>
    <property type="match status" value="1"/>
</dbReference>
<evidence type="ECO:0000256" key="13">
    <source>
        <dbReference type="HAMAP-Rule" id="MF_01398"/>
    </source>
</evidence>
<evidence type="ECO:0000256" key="10">
    <source>
        <dbReference type="ARBA" id="ARBA00023310"/>
    </source>
</evidence>
<keyword evidence="17" id="KW-1185">Reference proteome</keyword>
<evidence type="ECO:0000313" key="16">
    <source>
        <dbReference type="EMBL" id="AZT90281.1"/>
    </source>
</evidence>
<evidence type="ECO:0000256" key="5">
    <source>
        <dbReference type="ARBA" id="ARBA00022692"/>
    </source>
</evidence>
<feature type="coiled-coil region" evidence="15">
    <location>
        <begin position="51"/>
        <end position="127"/>
    </location>
</feature>
<comment type="subcellular location">
    <subcellularLocation>
        <location evidence="13">Cell membrane</location>
        <topology evidence="13">Single-pass membrane protein</topology>
    </subcellularLocation>
    <subcellularLocation>
        <location evidence="12">Endomembrane system</location>
        <topology evidence="12">Single-pass membrane protein</topology>
    </subcellularLocation>
</comment>
<organism evidence="16 17">
    <name type="scientific">Caldicellulosiruptor changbaiensis</name>
    <dbReference type="NCBI Taxonomy" id="1222016"/>
    <lineage>
        <taxon>Bacteria</taxon>
        <taxon>Bacillati</taxon>
        <taxon>Bacillota</taxon>
        <taxon>Bacillota incertae sedis</taxon>
        <taxon>Caldicellulosiruptorales</taxon>
        <taxon>Caldicellulosiruptoraceae</taxon>
        <taxon>Caldicellulosiruptor</taxon>
    </lineage>
</organism>
<dbReference type="AlphaFoldDB" id="A0A3T0D5C5"/>
<dbReference type="KEGG" id="ccha:ELD05_06280"/>
<dbReference type="SUPFAM" id="SSF81573">
    <property type="entry name" value="F1F0 ATP synthase subunit B, membrane domain"/>
    <property type="match status" value="1"/>
</dbReference>
<gene>
    <name evidence="13 16" type="primary">atpF</name>
    <name evidence="16" type="ORF">ELD05_06280</name>
</gene>
<keyword evidence="6 13" id="KW-0375">Hydrogen ion transport</keyword>
<keyword evidence="15" id="KW-0175">Coiled coil</keyword>
<feature type="transmembrane region" description="Helical" evidence="13">
    <location>
        <begin position="6"/>
        <end position="25"/>
    </location>
</feature>
<dbReference type="GO" id="GO:0046961">
    <property type="term" value="F:proton-transporting ATPase activity, rotational mechanism"/>
    <property type="evidence" value="ECO:0007669"/>
    <property type="project" value="TreeGrafter"/>
</dbReference>
<keyword evidence="5 13" id="KW-0812">Transmembrane</keyword>
<evidence type="ECO:0000256" key="11">
    <source>
        <dbReference type="ARBA" id="ARBA00025198"/>
    </source>
</evidence>
<evidence type="ECO:0000256" key="2">
    <source>
        <dbReference type="ARBA" id="ARBA00022448"/>
    </source>
</evidence>
<comment type="similarity">
    <text evidence="1 13 14">Belongs to the ATPase B chain family.</text>
</comment>
<comment type="subunit">
    <text evidence="13">F-type ATPases have 2 components, F(1) - the catalytic core - and F(0) - the membrane proton channel. F(1) has five subunits: alpha(3), beta(3), gamma(1), delta(1), epsilon(1). F(0) has three main subunits: a(1), b(2) and c(10-14). The alpha and beta chains form an alternating ring which encloses part of the gamma chain. F(1) is attached to F(0) by a central stalk formed by the gamma and epsilon chains, while a peripheral stalk is formed by the delta and b chains.</text>
</comment>
<dbReference type="InterPro" id="IPR028987">
    <property type="entry name" value="ATP_synth_B-like_membr_sf"/>
</dbReference>
<evidence type="ECO:0000256" key="4">
    <source>
        <dbReference type="ARBA" id="ARBA00022547"/>
    </source>
</evidence>
<sequence length="163" mass="19013">MFDLAIFENMFFWAIINFLILYLVYRKFFFKKVTAFMEKRSNMIQEQLDFAAKSKEEAIKLKEEYENILSQAHAKANEIVQNAMIEAQKQADKIIEDAKLEANKIIENALKQLEIEKKKQINELKNQFVSIALLAASKVIEKNLNTEENRKMVENIFDEAGVA</sequence>
<keyword evidence="4 13" id="KW-0138">CF(0)</keyword>
<evidence type="ECO:0000256" key="12">
    <source>
        <dbReference type="ARBA" id="ARBA00037847"/>
    </source>
</evidence>
<keyword evidence="8 13" id="KW-0406">Ion transport</keyword>
<keyword evidence="10 13" id="KW-0066">ATP synthesis</keyword>
<keyword evidence="7 13" id="KW-1133">Transmembrane helix</keyword>
<accession>A0A3T0D5C5</accession>
<keyword evidence="3 13" id="KW-1003">Cell membrane</keyword>
<dbReference type="GO" id="GO:0005886">
    <property type="term" value="C:plasma membrane"/>
    <property type="evidence" value="ECO:0007669"/>
    <property type="project" value="UniProtKB-SubCell"/>
</dbReference>